<evidence type="ECO:0000256" key="1">
    <source>
        <dbReference type="SAM" id="SignalP"/>
    </source>
</evidence>
<evidence type="ECO:0000313" key="3">
    <source>
        <dbReference type="Proteomes" id="UP000016584"/>
    </source>
</evidence>
<organism evidence="2 3">
    <name type="scientific">Sphingobacterium paucimobilis HER1398</name>
    <dbReference type="NCBI Taxonomy" id="1346330"/>
    <lineage>
        <taxon>Bacteria</taxon>
        <taxon>Pseudomonadati</taxon>
        <taxon>Bacteroidota</taxon>
        <taxon>Sphingobacteriia</taxon>
        <taxon>Sphingobacteriales</taxon>
        <taxon>Sphingobacteriaceae</taxon>
        <taxon>Sphingobacterium</taxon>
    </lineage>
</organism>
<dbReference type="SUPFAM" id="SSF51126">
    <property type="entry name" value="Pectin lyase-like"/>
    <property type="match status" value="1"/>
</dbReference>
<dbReference type="InterPro" id="IPR011050">
    <property type="entry name" value="Pectin_lyase_fold/virulence"/>
</dbReference>
<dbReference type="OrthoDB" id="1521716at2"/>
<comment type="caution">
    <text evidence="2">The sequence shown here is derived from an EMBL/GenBank/DDBJ whole genome shotgun (WGS) entry which is preliminary data.</text>
</comment>
<dbReference type="PANTHER" id="PTHR41339">
    <property type="entry name" value="LIPL48"/>
    <property type="match status" value="1"/>
</dbReference>
<dbReference type="PATRIC" id="fig|1346330.5.peg.994"/>
<dbReference type="AlphaFoldDB" id="U2JCU2"/>
<proteinExistence type="predicted"/>
<dbReference type="STRING" id="1346330.M472_17245"/>
<dbReference type="EMBL" id="ATDL01000005">
    <property type="protein sequence ID" value="ERJ60498.1"/>
    <property type="molecule type" value="Genomic_DNA"/>
</dbReference>
<evidence type="ECO:0000313" key="2">
    <source>
        <dbReference type="EMBL" id="ERJ60498.1"/>
    </source>
</evidence>
<keyword evidence="1" id="KW-0732">Signal</keyword>
<accession>U2JCU2</accession>
<dbReference type="eggNOG" id="COG5492">
    <property type="taxonomic scope" value="Bacteria"/>
</dbReference>
<dbReference type="PROSITE" id="PS51257">
    <property type="entry name" value="PROKAR_LIPOPROTEIN"/>
    <property type="match status" value="1"/>
</dbReference>
<evidence type="ECO:0008006" key="4">
    <source>
        <dbReference type="Google" id="ProtNLM"/>
    </source>
</evidence>
<name>U2JCU2_9SPHI</name>
<sequence length="399" mass="42283">MKRSTSTLLMLALLAATPTVFTACSKNDDATEIIDTDIRTNLQGEVKDGQHLVLESGTYKLNGPLIVKAGGKLTIKPGVIVEATPFKGGEEIRYIAVAQGGQIFAEGTKEKPVVFTAVNKTQQAWGGIVLCGKAPINKGVTASAEVSSLTYGGNVANDNSGVIKYARIEYSGYSYNTEKEFNGLSMFGVGSGTTIEYVQVHEGSDDGFEWFGGTVNTKYLVATANEDDQFDWTEGWNGTNENWYGKEAASKGNRGIEADNNSNNHLANPISNPTIKNLTLIGRGEAGAEPQAMKLRVGTKANIDNVVLSNWSVGFDVEHNEGIKYVGDGTLKVTNVKFDKVLTKSKGTTTSPGKDPVTNKDLPGLPADVSAIYTENANATGAGAGAGVPEWAKGWTVGL</sequence>
<feature type="signal peptide" evidence="1">
    <location>
        <begin position="1"/>
        <end position="22"/>
    </location>
</feature>
<dbReference type="Proteomes" id="UP000016584">
    <property type="component" value="Unassembled WGS sequence"/>
</dbReference>
<dbReference type="RefSeq" id="WP_021069172.1">
    <property type="nucleotide sequence ID" value="NZ_ATDL01000005.1"/>
</dbReference>
<protein>
    <recommendedName>
        <fullName evidence="4">Right handed beta helix domain-containing protein</fullName>
    </recommendedName>
</protein>
<gene>
    <name evidence="2" type="ORF">M472_17245</name>
</gene>
<keyword evidence="3" id="KW-1185">Reference proteome</keyword>
<dbReference type="PANTHER" id="PTHR41339:SF1">
    <property type="entry name" value="SECRETED PROTEIN"/>
    <property type="match status" value="1"/>
</dbReference>
<reference evidence="2 3" key="1">
    <citation type="journal article" date="2013" name="Genome Announc.">
        <title>The Draft Genome Sequence of Sphingomonas paucimobilis Strain HER1398 (Proteobacteria), Host to the Giant PAU Phage, Indicates That It Is a Member of the Genus Sphingobacterium (Bacteroidetes).</title>
        <authorList>
            <person name="White R.A.III."/>
            <person name="Suttle C.A."/>
        </authorList>
    </citation>
    <scope>NUCLEOTIDE SEQUENCE [LARGE SCALE GENOMIC DNA]</scope>
    <source>
        <strain evidence="2 3">HER1398</strain>
    </source>
</reference>
<feature type="chain" id="PRO_5004629978" description="Right handed beta helix domain-containing protein" evidence="1">
    <location>
        <begin position="23"/>
        <end position="399"/>
    </location>
</feature>